<dbReference type="EMBL" id="SOFE01000012">
    <property type="protein sequence ID" value="TFB85731.1"/>
    <property type="molecule type" value="Genomic_DNA"/>
</dbReference>
<dbReference type="STRING" id="995038.SAMN05216274_111111"/>
<dbReference type="PANTHER" id="PTHR43877">
    <property type="entry name" value="AMINOALKYLPHOSPHONATE N-ACETYLTRANSFERASE-RELATED-RELATED"/>
    <property type="match status" value="1"/>
</dbReference>
<sequence length="151" mass="16866">MLHLTPTTPQDLDEVTEFLRLADLTLSGLNSPSVRLWTSRDAETGRIVASTGYERSDDNHHVLIRSVAVDPALRGRGKGLELARFALDRADESGATRAWLFSRRSGPFWHKVGFVSADRNELAIALASTHQVRLFTESGQLQREVAWSRLL</sequence>
<protein>
    <submittedName>
        <fullName evidence="4">Acetyltransferase (GNAT) family protein</fullName>
    </submittedName>
    <submittedName>
        <fullName evidence="5">GNAT family N-acetyltransferase</fullName>
    </submittedName>
</protein>
<evidence type="ECO:0000313" key="7">
    <source>
        <dbReference type="Proteomes" id="UP000297963"/>
    </source>
</evidence>
<dbReference type="InterPro" id="IPR000182">
    <property type="entry name" value="GNAT_dom"/>
</dbReference>
<dbReference type="Gene3D" id="3.40.630.30">
    <property type="match status" value="1"/>
</dbReference>
<keyword evidence="6" id="KW-1185">Reference proteome</keyword>
<dbReference type="GO" id="GO:0016747">
    <property type="term" value="F:acyltransferase activity, transferring groups other than amino-acyl groups"/>
    <property type="evidence" value="ECO:0007669"/>
    <property type="project" value="InterPro"/>
</dbReference>
<dbReference type="Proteomes" id="UP000297963">
    <property type="component" value="Unassembled WGS sequence"/>
</dbReference>
<accession>A0A1I3C215</accession>
<dbReference type="Proteomes" id="UP000199681">
    <property type="component" value="Unassembled WGS sequence"/>
</dbReference>
<keyword evidence="2" id="KW-0012">Acyltransferase</keyword>
<reference evidence="4 6" key="1">
    <citation type="submission" date="2016-10" db="EMBL/GenBank/DDBJ databases">
        <authorList>
            <person name="Varghese N."/>
            <person name="Submissions S."/>
        </authorList>
    </citation>
    <scope>NUCLEOTIDE SEQUENCE [LARGE SCALE GENOMIC DNA]</scope>
    <source>
        <strain evidence="4 6">GMCC 1.11211</strain>
    </source>
</reference>
<keyword evidence="1 5" id="KW-0808">Transferase</keyword>
<dbReference type="InterPro" id="IPR016181">
    <property type="entry name" value="Acyl_CoA_acyltransferase"/>
</dbReference>
<dbReference type="InterPro" id="IPR050832">
    <property type="entry name" value="Bact_Acetyltransf"/>
</dbReference>
<organism evidence="5 7">
    <name type="scientific">Cryobacterium levicorallinum</name>
    <dbReference type="NCBI Taxonomy" id="995038"/>
    <lineage>
        <taxon>Bacteria</taxon>
        <taxon>Bacillati</taxon>
        <taxon>Actinomycetota</taxon>
        <taxon>Actinomycetes</taxon>
        <taxon>Micrococcales</taxon>
        <taxon>Microbacteriaceae</taxon>
        <taxon>Cryobacterium</taxon>
    </lineage>
</organism>
<dbReference type="EMBL" id="FOPW01000011">
    <property type="protein sequence ID" value="SFH68648.1"/>
    <property type="molecule type" value="Genomic_DNA"/>
</dbReference>
<dbReference type="Pfam" id="PF00583">
    <property type="entry name" value="Acetyltransf_1"/>
    <property type="match status" value="1"/>
</dbReference>
<evidence type="ECO:0000313" key="6">
    <source>
        <dbReference type="Proteomes" id="UP000199681"/>
    </source>
</evidence>
<dbReference type="AlphaFoldDB" id="A0A1I3C215"/>
<dbReference type="RefSeq" id="WP_092450952.1">
    <property type="nucleotide sequence ID" value="NZ_BKAC01000009.1"/>
</dbReference>
<evidence type="ECO:0000256" key="2">
    <source>
        <dbReference type="ARBA" id="ARBA00023315"/>
    </source>
</evidence>
<comment type="caution">
    <text evidence="5">The sequence shown here is derived from an EMBL/GenBank/DDBJ whole genome shotgun (WGS) entry which is preliminary data.</text>
</comment>
<gene>
    <name evidence="5" type="ORF">E3O11_07125</name>
    <name evidence="4" type="ORF">SAMN05216274_111111</name>
</gene>
<evidence type="ECO:0000313" key="4">
    <source>
        <dbReference type="EMBL" id="SFH68648.1"/>
    </source>
</evidence>
<feature type="domain" description="N-acetyltransferase" evidence="3">
    <location>
        <begin position="2"/>
        <end position="133"/>
    </location>
</feature>
<evidence type="ECO:0000313" key="5">
    <source>
        <dbReference type="EMBL" id="TFB85731.1"/>
    </source>
</evidence>
<dbReference type="CDD" id="cd04301">
    <property type="entry name" value="NAT_SF"/>
    <property type="match status" value="1"/>
</dbReference>
<name>A0A1I3C215_9MICO</name>
<evidence type="ECO:0000259" key="3">
    <source>
        <dbReference type="PROSITE" id="PS51186"/>
    </source>
</evidence>
<proteinExistence type="predicted"/>
<evidence type="ECO:0000256" key="1">
    <source>
        <dbReference type="ARBA" id="ARBA00022679"/>
    </source>
</evidence>
<dbReference type="PROSITE" id="PS51186">
    <property type="entry name" value="GNAT"/>
    <property type="match status" value="1"/>
</dbReference>
<dbReference type="SUPFAM" id="SSF55729">
    <property type="entry name" value="Acyl-CoA N-acyltransferases (Nat)"/>
    <property type="match status" value="1"/>
</dbReference>
<reference evidence="5 7" key="2">
    <citation type="submission" date="2019-03" db="EMBL/GenBank/DDBJ databases">
        <title>Genomics of glacier-inhabiting Cryobacterium strains.</title>
        <authorList>
            <person name="Liu Q."/>
            <person name="Xin Y.-H."/>
        </authorList>
    </citation>
    <scope>NUCLEOTIDE SEQUENCE [LARGE SCALE GENOMIC DNA]</scope>
    <source>
        <strain evidence="5 7">Hh34</strain>
    </source>
</reference>